<proteinExistence type="evidence at transcript level"/>
<evidence type="ECO:0000313" key="1">
    <source>
        <dbReference type="EMBL" id="BAE98444.1"/>
    </source>
</evidence>
<sequence length="48" mass="5361">MASRRRMIDGKLSSPQVTCVFDANTCLRYISLIQSSSLNVMLGQLDLK</sequence>
<name>Q0WWQ4_ARATH</name>
<dbReference type="EMBL" id="AK226286">
    <property type="protein sequence ID" value="BAE98444.1"/>
    <property type="molecule type" value="mRNA"/>
</dbReference>
<protein>
    <submittedName>
        <fullName evidence="1">Uncharacterized protein</fullName>
    </submittedName>
</protein>
<accession>Q0WWQ4</accession>
<dbReference type="AlphaFoldDB" id="Q0WWQ4"/>
<organism evidence="1">
    <name type="scientific">Arabidopsis thaliana</name>
    <name type="common">Mouse-ear cress</name>
    <dbReference type="NCBI Taxonomy" id="3702"/>
    <lineage>
        <taxon>Eukaryota</taxon>
        <taxon>Viridiplantae</taxon>
        <taxon>Streptophyta</taxon>
        <taxon>Embryophyta</taxon>
        <taxon>Tracheophyta</taxon>
        <taxon>Spermatophyta</taxon>
        <taxon>Magnoliopsida</taxon>
        <taxon>eudicotyledons</taxon>
        <taxon>Gunneridae</taxon>
        <taxon>Pentapetalae</taxon>
        <taxon>rosids</taxon>
        <taxon>malvids</taxon>
        <taxon>Brassicales</taxon>
        <taxon>Brassicaceae</taxon>
        <taxon>Camelineae</taxon>
        <taxon>Arabidopsis</taxon>
    </lineage>
</organism>
<reference evidence="1" key="1">
    <citation type="submission" date="2006-07" db="EMBL/GenBank/DDBJ databases">
        <title>Large-scale analysis of RIKEN Arabidopsis full-length (RAFL) cDNAs.</title>
        <authorList>
            <person name="Totoki Y."/>
            <person name="Seki M."/>
            <person name="Ishida J."/>
            <person name="Nakajima M."/>
            <person name="Enju A."/>
            <person name="Morosawa T."/>
            <person name="Kamiya A."/>
            <person name="Narusaka M."/>
            <person name="Shin-i T."/>
            <person name="Nakagawa M."/>
            <person name="Sakamoto N."/>
            <person name="Oishi K."/>
            <person name="Kohara Y."/>
            <person name="Kobayashi M."/>
            <person name="Toyoda A."/>
            <person name="Sakaki Y."/>
            <person name="Sakurai T."/>
            <person name="Iida K."/>
            <person name="Akiyama K."/>
            <person name="Satou M."/>
            <person name="Toyoda T."/>
            <person name="Konagaya A."/>
            <person name="Carninci P."/>
            <person name="Kawai J."/>
            <person name="Hayashizaki Y."/>
            <person name="Shinozaki K."/>
        </authorList>
    </citation>
    <scope>NUCLEOTIDE SEQUENCE</scope>
</reference>